<comment type="caution">
    <text evidence="9">The sequence shown here is derived from an EMBL/GenBank/DDBJ whole genome shotgun (WGS) entry which is preliminary data.</text>
</comment>
<keyword evidence="3 7" id="KW-0812">Transmembrane</keyword>
<gene>
    <name evidence="9" type="ORF">N866_03450</name>
</gene>
<evidence type="ECO:0000256" key="6">
    <source>
        <dbReference type="SAM" id="MobiDB-lite"/>
    </source>
</evidence>
<dbReference type="GO" id="GO:0005886">
    <property type="term" value="C:plasma membrane"/>
    <property type="evidence" value="ECO:0007669"/>
    <property type="project" value="UniProtKB-SubCell"/>
</dbReference>
<evidence type="ECO:0000313" key="10">
    <source>
        <dbReference type="Proteomes" id="UP000019753"/>
    </source>
</evidence>
<keyword evidence="4 7" id="KW-1133">Transmembrane helix</keyword>
<dbReference type="AlphaFoldDB" id="A0A021VSP3"/>
<accession>A0A021VSP3</accession>
<comment type="subcellular location">
    <subcellularLocation>
        <location evidence="1">Cell membrane</location>
        <topology evidence="1">Multi-pass membrane protein</topology>
    </subcellularLocation>
</comment>
<evidence type="ECO:0000256" key="4">
    <source>
        <dbReference type="ARBA" id="ARBA00022989"/>
    </source>
</evidence>
<dbReference type="OrthoDB" id="3267562at2"/>
<evidence type="ECO:0000259" key="8">
    <source>
        <dbReference type="Pfam" id="PF00482"/>
    </source>
</evidence>
<evidence type="ECO:0000256" key="7">
    <source>
        <dbReference type="SAM" id="Phobius"/>
    </source>
</evidence>
<dbReference type="Proteomes" id="UP000019753">
    <property type="component" value="Unassembled WGS sequence"/>
</dbReference>
<sequence>MARLASRSTAPSSRAALPATRRPAVAGDEVEEAVLLDLVEGACRAGAGVPKALDAVGVAVGGPVGSDLRRAARTLGLGAPWEAAWSGAGAGVTSVARSLRPAWEDGVPPGSLLRGAAEAARRDRDARAAEAAARLGVRLVVPLGLCHLPAFVLVGLVPVLGSMATTTLGA</sequence>
<evidence type="ECO:0000256" key="3">
    <source>
        <dbReference type="ARBA" id="ARBA00022692"/>
    </source>
</evidence>
<proteinExistence type="predicted"/>
<dbReference type="PANTHER" id="PTHR35007">
    <property type="entry name" value="INTEGRAL MEMBRANE PROTEIN-RELATED"/>
    <property type="match status" value="1"/>
</dbReference>
<protein>
    <submittedName>
        <fullName evidence="9">Type II secretion system protein</fullName>
    </submittedName>
</protein>
<dbReference type="InterPro" id="IPR018076">
    <property type="entry name" value="T2SS_GspF_dom"/>
</dbReference>
<evidence type="ECO:0000256" key="5">
    <source>
        <dbReference type="ARBA" id="ARBA00023136"/>
    </source>
</evidence>
<evidence type="ECO:0000256" key="2">
    <source>
        <dbReference type="ARBA" id="ARBA00022475"/>
    </source>
</evidence>
<keyword evidence="5 7" id="KW-0472">Membrane</keyword>
<evidence type="ECO:0000256" key="1">
    <source>
        <dbReference type="ARBA" id="ARBA00004651"/>
    </source>
</evidence>
<organism evidence="9 10">
    <name type="scientific">Actinotalea ferrariae CF5-4</name>
    <dbReference type="NCBI Taxonomy" id="948458"/>
    <lineage>
        <taxon>Bacteria</taxon>
        <taxon>Bacillati</taxon>
        <taxon>Actinomycetota</taxon>
        <taxon>Actinomycetes</taxon>
        <taxon>Micrococcales</taxon>
        <taxon>Cellulomonadaceae</taxon>
        <taxon>Actinotalea</taxon>
    </lineage>
</organism>
<feature type="domain" description="Type II secretion system protein GspF" evidence="8">
    <location>
        <begin position="43"/>
        <end position="156"/>
    </location>
</feature>
<name>A0A021VSP3_9CELL</name>
<dbReference type="EMBL" id="AXCW01000132">
    <property type="protein sequence ID" value="EYR63065.1"/>
    <property type="molecule type" value="Genomic_DNA"/>
</dbReference>
<dbReference type="PANTHER" id="PTHR35007:SF3">
    <property type="entry name" value="POSSIBLE CONSERVED ALANINE RICH MEMBRANE PROTEIN"/>
    <property type="match status" value="1"/>
</dbReference>
<feature type="transmembrane region" description="Helical" evidence="7">
    <location>
        <begin position="139"/>
        <end position="160"/>
    </location>
</feature>
<keyword evidence="10" id="KW-1185">Reference proteome</keyword>
<feature type="region of interest" description="Disordered" evidence="6">
    <location>
        <begin position="1"/>
        <end position="23"/>
    </location>
</feature>
<keyword evidence="2" id="KW-1003">Cell membrane</keyword>
<evidence type="ECO:0000313" key="9">
    <source>
        <dbReference type="EMBL" id="EYR63065.1"/>
    </source>
</evidence>
<reference evidence="9 10" key="1">
    <citation type="submission" date="2014-01" db="EMBL/GenBank/DDBJ databases">
        <title>Actinotalea ferrariae CF5-4.</title>
        <authorList>
            <person name="Chen F."/>
            <person name="Li Y."/>
            <person name="Wang G."/>
        </authorList>
    </citation>
    <scope>NUCLEOTIDE SEQUENCE [LARGE SCALE GENOMIC DNA]</scope>
    <source>
        <strain evidence="9 10">CF5-4</strain>
    </source>
</reference>
<dbReference type="Pfam" id="PF00482">
    <property type="entry name" value="T2SSF"/>
    <property type="match status" value="1"/>
</dbReference>